<proteinExistence type="evidence at transcript level"/>
<dbReference type="AlphaFoldDB" id="A0A0P4VKT4"/>
<accession>A0A0P4VKT4</accession>
<dbReference type="GO" id="GO:0046890">
    <property type="term" value="P:regulation of lipid biosynthetic process"/>
    <property type="evidence" value="ECO:0007669"/>
    <property type="project" value="TreeGrafter"/>
</dbReference>
<reference key="1">
    <citation type="submission" date="2015-09" db="EMBL/GenBank/DDBJ databases">
        <title>A Deep insight into the sialome of Rhodnius neglectus, a vector of Chagas disease.</title>
        <authorList>
            <person name="Santiago P.B."/>
            <person name="Assumpcao T.C."/>
            <person name="Araujo C.N."/>
            <person name="Garcia I."/>
            <person name="Queiroz R.M."/>
            <person name="Raiol T."/>
            <person name="Ricart C.A."/>
            <person name="Neves D."/>
            <person name="Calvo E."/>
            <person name="Ribeiro J.M."/>
            <person name="Santana J.M."/>
        </authorList>
    </citation>
    <scope>NUCLEOTIDE SEQUENCE</scope>
    <source>
        <tissue>Salivary glands</tissue>
    </source>
</reference>
<feature type="compositionally biased region" description="Basic residues" evidence="6">
    <location>
        <begin position="150"/>
        <end position="159"/>
    </location>
</feature>
<evidence type="ECO:0000256" key="1">
    <source>
        <dbReference type="ARBA" id="ARBA00004123"/>
    </source>
</evidence>
<protein>
    <submittedName>
        <fullName evidence="7">Putative ubiquitin-conjugating enzyme</fullName>
    </submittedName>
</protein>
<reference evidence="7" key="2">
    <citation type="journal article" date="2016" name="PLoS Negl. Trop. Dis.">
        <title>A Deep Insight into the Sialome of Rhodnius neglectus, a Vector of Chagas Disease.</title>
        <authorList>
            <person name="Santiago P.B."/>
            <person name="Assumpcao T.C."/>
            <person name="Araujo C.N."/>
            <person name="Bastos I.M."/>
            <person name="Neves D."/>
            <person name="Silva I.G."/>
            <person name="Charneau S."/>
            <person name="Queiroz R.M."/>
            <person name="Raiol T."/>
            <person name="Oliveira J.V."/>
            <person name="Sousa M.V."/>
            <person name="Calvo E."/>
            <person name="Ribeiro J.M."/>
            <person name="Santana J.M."/>
        </authorList>
    </citation>
    <scope>NUCLEOTIDE SEQUENCE</scope>
    <source>
        <tissue evidence="7">Salivary glands</tissue>
    </source>
</reference>
<name>A0A0P4VKT4_9HEMI</name>
<organism evidence="7">
    <name type="scientific">Rhodnius neglectus</name>
    <dbReference type="NCBI Taxonomy" id="72488"/>
    <lineage>
        <taxon>Eukaryota</taxon>
        <taxon>Metazoa</taxon>
        <taxon>Ecdysozoa</taxon>
        <taxon>Arthropoda</taxon>
        <taxon>Hexapoda</taxon>
        <taxon>Insecta</taxon>
        <taxon>Pterygota</taxon>
        <taxon>Neoptera</taxon>
        <taxon>Paraneoptera</taxon>
        <taxon>Hemiptera</taxon>
        <taxon>Heteroptera</taxon>
        <taxon>Panheteroptera</taxon>
        <taxon>Cimicomorpha</taxon>
        <taxon>Reduviidae</taxon>
        <taxon>Triatominae</taxon>
        <taxon>Rhodnius</taxon>
    </lineage>
</organism>
<evidence type="ECO:0000256" key="4">
    <source>
        <dbReference type="ARBA" id="ARBA00022490"/>
    </source>
</evidence>
<comment type="subcellular location">
    <subcellularLocation>
        <location evidence="2">Cytoplasm</location>
    </subcellularLocation>
    <subcellularLocation>
        <location evidence="1">Nucleus</location>
    </subcellularLocation>
</comment>
<dbReference type="PANTHER" id="PTHR14315:SF17">
    <property type="entry name" value="MIP21584P"/>
    <property type="match status" value="1"/>
</dbReference>
<evidence type="ECO:0000256" key="3">
    <source>
        <dbReference type="ARBA" id="ARBA00009488"/>
    </source>
</evidence>
<dbReference type="GO" id="GO:0005634">
    <property type="term" value="C:nucleus"/>
    <property type="evidence" value="ECO:0007669"/>
    <property type="project" value="UniProtKB-SubCell"/>
</dbReference>
<dbReference type="InterPro" id="IPR053719">
    <property type="entry name" value="Lipogen_MT_Stabilize_sf"/>
</dbReference>
<feature type="compositionally biased region" description="Low complexity" evidence="6">
    <location>
        <begin position="161"/>
        <end position="184"/>
    </location>
</feature>
<evidence type="ECO:0000256" key="5">
    <source>
        <dbReference type="ARBA" id="ARBA00023242"/>
    </source>
</evidence>
<dbReference type="EMBL" id="GDKW01000886">
    <property type="protein sequence ID" value="JAI55709.1"/>
    <property type="molecule type" value="mRNA"/>
</dbReference>
<keyword evidence="5" id="KW-0539">Nucleus</keyword>
<feature type="region of interest" description="Disordered" evidence="6">
    <location>
        <begin position="143"/>
        <end position="199"/>
    </location>
</feature>
<evidence type="ECO:0000313" key="7">
    <source>
        <dbReference type="EMBL" id="JAI55709.1"/>
    </source>
</evidence>
<dbReference type="Pfam" id="PF07084">
    <property type="entry name" value="Spot_14"/>
    <property type="match status" value="2"/>
</dbReference>
<dbReference type="Gene3D" id="6.10.140.1610">
    <property type="match status" value="1"/>
</dbReference>
<evidence type="ECO:0000256" key="6">
    <source>
        <dbReference type="SAM" id="MobiDB-lite"/>
    </source>
</evidence>
<dbReference type="PANTHER" id="PTHR14315">
    <property type="entry name" value="SPOT14 FAMILY MEMBER"/>
    <property type="match status" value="1"/>
</dbReference>
<sequence length="249" mass="27104">MVVVVVEHVHFSDMLTHDFQSNSLFSDKFSANMDSNRHCVRRVVPHKEASFSSGSIMKAMERFVEAVQEMDETILVPSRLMDLEAGDTGDTAGLASSTDLYGLYTMVNCVKNELLWGVNMSCADNLDEEPPCCSLSEITIGPSSNTTSSVHHHKTHVRRPSTTSVTSTQSAALSDTDSDASSSSGNENDSGIDGETETTAMLTNKATYTRTVEATLRRHLYGLQRSLAQMTAAASYLTKRYQSDIGATV</sequence>
<dbReference type="GO" id="GO:0005829">
    <property type="term" value="C:cytosol"/>
    <property type="evidence" value="ECO:0007669"/>
    <property type="project" value="TreeGrafter"/>
</dbReference>
<dbReference type="InterPro" id="IPR009786">
    <property type="entry name" value="Spot_14"/>
</dbReference>
<evidence type="ECO:0000256" key="2">
    <source>
        <dbReference type="ARBA" id="ARBA00004496"/>
    </source>
</evidence>
<comment type="similarity">
    <text evidence="3">Belongs to the SPOT14 family.</text>
</comment>
<keyword evidence="4" id="KW-0963">Cytoplasm</keyword>